<name>A0ABW5IJW8_9BACT</name>
<comment type="caution">
    <text evidence="9">The sequence shown here is derived from an EMBL/GenBank/DDBJ whole genome shotgun (WGS) entry which is preliminary data.</text>
</comment>
<dbReference type="PANTHER" id="PTHR43304">
    <property type="entry name" value="PHYTOCHROME-LIKE PROTEIN CPH1"/>
    <property type="match status" value="1"/>
</dbReference>
<dbReference type="CDD" id="cd00082">
    <property type="entry name" value="HisKA"/>
    <property type="match status" value="1"/>
</dbReference>
<feature type="domain" description="PAC" evidence="8">
    <location>
        <begin position="670"/>
        <end position="720"/>
    </location>
</feature>
<dbReference type="PROSITE" id="PS50113">
    <property type="entry name" value="PAC"/>
    <property type="match status" value="1"/>
</dbReference>
<accession>A0ABW5IJW8</accession>
<proteinExistence type="predicted"/>
<keyword evidence="10" id="KW-1185">Reference proteome</keyword>
<keyword evidence="3" id="KW-0597">Phosphoprotein</keyword>
<organism evidence="9 10">
    <name type="scientific">Pontibacter locisalis</name>
    <dbReference type="NCBI Taxonomy" id="1719035"/>
    <lineage>
        <taxon>Bacteria</taxon>
        <taxon>Pseudomonadati</taxon>
        <taxon>Bacteroidota</taxon>
        <taxon>Cytophagia</taxon>
        <taxon>Cytophagales</taxon>
        <taxon>Hymenobacteraceae</taxon>
        <taxon>Pontibacter</taxon>
    </lineage>
</organism>
<dbReference type="SMART" id="SM00388">
    <property type="entry name" value="HisKA"/>
    <property type="match status" value="1"/>
</dbReference>
<dbReference type="RefSeq" id="WP_377503689.1">
    <property type="nucleotide sequence ID" value="NZ_JBHULU010000006.1"/>
</dbReference>
<feature type="domain" description="Histidine kinase" evidence="6">
    <location>
        <begin position="738"/>
        <end position="955"/>
    </location>
</feature>
<dbReference type="InterPro" id="IPR036097">
    <property type="entry name" value="HisK_dim/P_sf"/>
</dbReference>
<dbReference type="Gene3D" id="3.30.450.20">
    <property type="entry name" value="PAS domain"/>
    <property type="match status" value="5"/>
</dbReference>
<dbReference type="InterPro" id="IPR035965">
    <property type="entry name" value="PAS-like_dom_sf"/>
</dbReference>
<dbReference type="SMART" id="SM00091">
    <property type="entry name" value="PAS"/>
    <property type="match status" value="4"/>
</dbReference>
<dbReference type="SUPFAM" id="SSF55785">
    <property type="entry name" value="PYP-like sensor domain (PAS domain)"/>
    <property type="match status" value="5"/>
</dbReference>
<dbReference type="InterPro" id="IPR004358">
    <property type="entry name" value="Sig_transdc_His_kin-like_C"/>
</dbReference>
<dbReference type="Gene3D" id="1.10.287.130">
    <property type="match status" value="1"/>
</dbReference>
<dbReference type="InterPro" id="IPR003594">
    <property type="entry name" value="HATPase_dom"/>
</dbReference>
<comment type="catalytic activity">
    <reaction evidence="1">
        <text>ATP + protein L-histidine = ADP + protein N-phospho-L-histidine.</text>
        <dbReference type="EC" id="2.7.13.3"/>
    </reaction>
</comment>
<dbReference type="SUPFAM" id="SSF47384">
    <property type="entry name" value="Homodimeric domain of signal transducing histidine kinase"/>
    <property type="match status" value="1"/>
</dbReference>
<dbReference type="SUPFAM" id="SSF55874">
    <property type="entry name" value="ATPase domain of HSP90 chaperone/DNA topoisomerase II/histidine kinase"/>
    <property type="match status" value="1"/>
</dbReference>
<evidence type="ECO:0000259" key="8">
    <source>
        <dbReference type="PROSITE" id="PS50113"/>
    </source>
</evidence>
<dbReference type="SMART" id="SM00387">
    <property type="entry name" value="HATPase_c"/>
    <property type="match status" value="1"/>
</dbReference>
<evidence type="ECO:0000259" key="6">
    <source>
        <dbReference type="PROSITE" id="PS50109"/>
    </source>
</evidence>
<sequence>MFRKTSIDNDLLKVFETVPDPYLILSPDLFIITASNAYLEATLKQREDIAGKYVFDAFPDNPATPLSNSVSNLKASLNEVLKTGKPHQMALQRYDIPLPGANGGFEKKYWQPMNTPVLDEKGAFLYIIHKAIDVTRQVEDNARIEVLEQSYRKEHSLNKKLATHGQELTTANEGLIVAKHAVEKLNSKLEDLVQKRTNELILAQQETERQRSVLNEVIMEAPSPIAIIAGREMVYQLVNPAYQQSFPGREVLNKTVLEAFPELAGTQIPAILDHVYCSGETFVSKEMPLMLSRHEGAPLQQLYWTFTYQARHNQQGDVNGILVFAHEVTEQVLARKKAEESEHQVRSIIESSPSPLGVYVGKEMRIQFANKAIKDIWGKGPDLIGKRFRDVLPELEGQSVFGELDYVFETGIPFHSKHSPTELLINGQLKTFYFNYIFTPLFNASGEVYGIITSGSDDTELILAQQRLEESESRFRNMIEQAPIAIGLSRGRDHFIETMNTPMLRIVGRNKDEIVGKNLTQAMPETRDEPFLEIVDSVLQTGEAYTGSEVPISYKLGENTVQRYFNLSYTPLKELGEVTGVLHVAVDVTEQVEGNKIELKRFKFMADQARDSFILIRKDGSFAYLNTNTLESWGYNDEEMQHLHMADIDPVYDREAFMQLFAEAQKEAVPQFEALHKTKGGDIFPVEVNVVGLTLGETPYLFAIARDITRRKQAEQEMEVSNSELKRMNSDLDNFIYTASHDLKAPIHNIEGLLHALLQNLSPDTLALDENRQITSMMQESVDRFKKTIANLTDVVKLQKENSGEAALINLSEVIEGVRLDLEQVIQSSGAEIEIDIAGCPSVHFSEKNLRSVMYNLLSNAIKYRSPGRAARVQISCKASTDFHVLSVKDNGLGMEARHVDQLFGMFKRFHADIEGSGIGLFMAKKMIENAGGRIEVESTLGIGTTFQVFFPYSKNK</sequence>
<evidence type="ECO:0000313" key="9">
    <source>
        <dbReference type="EMBL" id="MFD2513227.1"/>
    </source>
</evidence>
<evidence type="ECO:0000256" key="1">
    <source>
        <dbReference type="ARBA" id="ARBA00000085"/>
    </source>
</evidence>
<dbReference type="EC" id="2.7.13.3" evidence="2"/>
<evidence type="ECO:0000313" key="10">
    <source>
        <dbReference type="Proteomes" id="UP001597544"/>
    </source>
</evidence>
<dbReference type="InterPro" id="IPR052162">
    <property type="entry name" value="Sensor_kinase/Photoreceptor"/>
</dbReference>
<dbReference type="PRINTS" id="PR00344">
    <property type="entry name" value="BCTRLSENSOR"/>
</dbReference>
<dbReference type="PROSITE" id="PS50109">
    <property type="entry name" value="HIS_KIN"/>
    <property type="match status" value="1"/>
</dbReference>
<dbReference type="InterPro" id="IPR003661">
    <property type="entry name" value="HisK_dim/P_dom"/>
</dbReference>
<dbReference type="InterPro" id="IPR013656">
    <property type="entry name" value="PAS_4"/>
</dbReference>
<keyword evidence="5" id="KW-0418">Kinase</keyword>
<dbReference type="NCBIfam" id="TIGR00229">
    <property type="entry name" value="sensory_box"/>
    <property type="match status" value="2"/>
</dbReference>
<evidence type="ECO:0000256" key="4">
    <source>
        <dbReference type="ARBA" id="ARBA00022679"/>
    </source>
</evidence>
<evidence type="ECO:0000256" key="3">
    <source>
        <dbReference type="ARBA" id="ARBA00022553"/>
    </source>
</evidence>
<protein>
    <recommendedName>
        <fullName evidence="2">histidine kinase</fullName>
        <ecNumber evidence="2">2.7.13.3</ecNumber>
    </recommendedName>
</protein>
<dbReference type="Pfam" id="PF02518">
    <property type="entry name" value="HATPase_c"/>
    <property type="match status" value="1"/>
</dbReference>
<dbReference type="InterPro" id="IPR000700">
    <property type="entry name" value="PAS-assoc_C"/>
</dbReference>
<dbReference type="Proteomes" id="UP001597544">
    <property type="component" value="Unassembled WGS sequence"/>
</dbReference>
<keyword evidence="4" id="KW-0808">Transferase</keyword>
<dbReference type="Gene3D" id="3.30.565.10">
    <property type="entry name" value="Histidine kinase-like ATPase, C-terminal domain"/>
    <property type="match status" value="1"/>
</dbReference>
<evidence type="ECO:0000259" key="7">
    <source>
        <dbReference type="PROSITE" id="PS50112"/>
    </source>
</evidence>
<evidence type="ECO:0000256" key="2">
    <source>
        <dbReference type="ARBA" id="ARBA00012438"/>
    </source>
</evidence>
<feature type="domain" description="PAS" evidence="7">
    <location>
        <begin position="471"/>
        <end position="542"/>
    </location>
</feature>
<dbReference type="PANTHER" id="PTHR43304:SF1">
    <property type="entry name" value="PAC DOMAIN-CONTAINING PROTEIN"/>
    <property type="match status" value="1"/>
</dbReference>
<dbReference type="CDD" id="cd00130">
    <property type="entry name" value="PAS"/>
    <property type="match status" value="1"/>
</dbReference>
<dbReference type="EMBL" id="JBHULU010000006">
    <property type="protein sequence ID" value="MFD2513227.1"/>
    <property type="molecule type" value="Genomic_DNA"/>
</dbReference>
<dbReference type="PROSITE" id="PS50112">
    <property type="entry name" value="PAS"/>
    <property type="match status" value="1"/>
</dbReference>
<dbReference type="InterPro" id="IPR005467">
    <property type="entry name" value="His_kinase_dom"/>
</dbReference>
<dbReference type="InterPro" id="IPR036890">
    <property type="entry name" value="HATPase_C_sf"/>
</dbReference>
<dbReference type="InterPro" id="IPR000014">
    <property type="entry name" value="PAS"/>
</dbReference>
<dbReference type="Pfam" id="PF00512">
    <property type="entry name" value="HisKA"/>
    <property type="match status" value="1"/>
</dbReference>
<gene>
    <name evidence="9" type="ORF">ACFSRY_05070</name>
</gene>
<evidence type="ECO:0000256" key="5">
    <source>
        <dbReference type="ARBA" id="ARBA00022777"/>
    </source>
</evidence>
<reference evidence="10" key="1">
    <citation type="journal article" date="2019" name="Int. J. Syst. Evol. Microbiol.">
        <title>The Global Catalogue of Microorganisms (GCM) 10K type strain sequencing project: providing services to taxonomists for standard genome sequencing and annotation.</title>
        <authorList>
            <consortium name="The Broad Institute Genomics Platform"/>
            <consortium name="The Broad Institute Genome Sequencing Center for Infectious Disease"/>
            <person name="Wu L."/>
            <person name="Ma J."/>
        </authorList>
    </citation>
    <scope>NUCLEOTIDE SEQUENCE [LARGE SCALE GENOMIC DNA]</scope>
    <source>
        <strain evidence="10">KCTC 42498</strain>
    </source>
</reference>
<dbReference type="Pfam" id="PF08448">
    <property type="entry name" value="PAS_4"/>
    <property type="match status" value="5"/>
</dbReference>